<protein>
    <submittedName>
        <fullName evidence="1">Uncharacterized protein</fullName>
    </submittedName>
</protein>
<evidence type="ECO:0000313" key="2">
    <source>
        <dbReference type="Proteomes" id="UP000035287"/>
    </source>
</evidence>
<dbReference type="RefSeq" id="WP_047820543.1">
    <property type="nucleotide sequence ID" value="NZ_CP011770.1"/>
</dbReference>
<dbReference type="Proteomes" id="UP000035287">
    <property type="component" value="Chromosome"/>
</dbReference>
<gene>
    <name evidence="1" type="ORF">AB433_07470</name>
</gene>
<dbReference type="EMBL" id="CP011770">
    <property type="protein sequence ID" value="AKM09859.1"/>
    <property type="molecule type" value="Genomic_DNA"/>
</dbReference>
<proteinExistence type="predicted"/>
<evidence type="ECO:0000313" key="1">
    <source>
        <dbReference type="EMBL" id="AKM09859.1"/>
    </source>
</evidence>
<dbReference type="KEGG" id="cna:AB433_07470"/>
<sequence length="125" mass="13399">MIAAADFIAAQGLTCRALPPMGARPSQTVSAFPVGSRDWNVMAVAVWNPARIVIEVVREGLLEAVPMSFHRACELTDEVARGLRAAGAEAARVTVHGVTFASEEAEALDDVLRRAIALFDDENRP</sequence>
<organism evidence="1 2">
    <name type="scientific">Croceicoccus naphthovorans</name>
    <dbReference type="NCBI Taxonomy" id="1348774"/>
    <lineage>
        <taxon>Bacteria</taxon>
        <taxon>Pseudomonadati</taxon>
        <taxon>Pseudomonadota</taxon>
        <taxon>Alphaproteobacteria</taxon>
        <taxon>Sphingomonadales</taxon>
        <taxon>Erythrobacteraceae</taxon>
        <taxon>Croceicoccus</taxon>
    </lineage>
</organism>
<accession>A0A0G3XGW1</accession>
<keyword evidence="2" id="KW-1185">Reference proteome</keyword>
<dbReference type="AlphaFoldDB" id="A0A0G3XGW1"/>
<dbReference type="PATRIC" id="fig|1348774.3.peg.1565"/>
<reference evidence="1 2" key="1">
    <citation type="submission" date="2015-06" db="EMBL/GenBank/DDBJ databases">
        <authorList>
            <person name="Zeng Y."/>
            <person name="Huang Y."/>
        </authorList>
    </citation>
    <scope>NUCLEOTIDE SEQUENCE [LARGE SCALE GENOMIC DNA]</scope>
    <source>
        <strain evidence="1 2">PQ-2</strain>
    </source>
</reference>
<dbReference type="STRING" id="1348774.AB433_07470"/>
<name>A0A0G3XGW1_9SPHN</name>